<organism evidence="1 2">
    <name type="scientific">Steinernema glaseri</name>
    <dbReference type="NCBI Taxonomy" id="37863"/>
    <lineage>
        <taxon>Eukaryota</taxon>
        <taxon>Metazoa</taxon>
        <taxon>Ecdysozoa</taxon>
        <taxon>Nematoda</taxon>
        <taxon>Chromadorea</taxon>
        <taxon>Rhabditida</taxon>
        <taxon>Tylenchina</taxon>
        <taxon>Panagrolaimomorpha</taxon>
        <taxon>Strongyloidoidea</taxon>
        <taxon>Steinernematidae</taxon>
        <taxon>Steinernema</taxon>
    </lineage>
</organism>
<dbReference type="Proteomes" id="UP000095287">
    <property type="component" value="Unplaced"/>
</dbReference>
<keyword evidence="1" id="KW-1185">Reference proteome</keyword>
<protein>
    <submittedName>
        <fullName evidence="2">ADF-H domain-containing protein</fullName>
    </submittedName>
</protein>
<evidence type="ECO:0000313" key="1">
    <source>
        <dbReference type="Proteomes" id="UP000095287"/>
    </source>
</evidence>
<sequence>MADLREDLWFFVNGKEVSAQKPGATISLASFLRNKCELIRSSYGGSCEPVFAAHCNGSYLGGTALSRGSICLYWAGRRRSIANLERKSTKAHAKGCRGGSSRSIPILVSWDRFFELKEDDRSPIWRENQQKRTQKDAEEALHDLAHDLFHVRAEVVIDLTRTKEIDPKIESVPSSSILCRFVLAYCA</sequence>
<dbReference type="AlphaFoldDB" id="A0A1I8ATQ2"/>
<reference evidence="2" key="1">
    <citation type="submission" date="2016-11" db="UniProtKB">
        <authorList>
            <consortium name="WormBaseParasite"/>
        </authorList>
    </citation>
    <scope>IDENTIFICATION</scope>
</reference>
<evidence type="ECO:0000313" key="2">
    <source>
        <dbReference type="WBParaSite" id="L893_g9072.t1"/>
    </source>
</evidence>
<dbReference type="WBParaSite" id="L893_g9072.t1">
    <property type="protein sequence ID" value="L893_g9072.t1"/>
    <property type="gene ID" value="L893_g9072"/>
</dbReference>
<proteinExistence type="predicted"/>
<accession>A0A1I8ATQ2</accession>
<name>A0A1I8ATQ2_9BILA</name>